<dbReference type="GO" id="GO:0005874">
    <property type="term" value="C:microtubule"/>
    <property type="evidence" value="ECO:0007669"/>
    <property type="project" value="UniProtKB-KW"/>
</dbReference>
<evidence type="ECO:0000256" key="6">
    <source>
        <dbReference type="ARBA" id="ARBA00023054"/>
    </source>
</evidence>
<comment type="subcellular location">
    <subcellularLocation>
        <location evidence="1">Cytoplasm</location>
        <location evidence="1">Cytoskeleton</location>
    </subcellularLocation>
</comment>
<dbReference type="PANTHER" id="PTHR10104:SF5">
    <property type="entry name" value="STATHMIN"/>
    <property type="match status" value="1"/>
</dbReference>
<name>A0A6J2RDR7_COTGO</name>
<dbReference type="GO" id="GO:0015631">
    <property type="term" value="F:tubulin binding"/>
    <property type="evidence" value="ECO:0007669"/>
    <property type="project" value="TreeGrafter"/>
</dbReference>
<keyword evidence="3" id="KW-0963">Cytoplasm</keyword>
<dbReference type="InterPro" id="IPR036002">
    <property type="entry name" value="Stathmin_sf"/>
</dbReference>
<dbReference type="GO" id="GO:0031110">
    <property type="term" value="P:regulation of microtubule polymerization or depolymerization"/>
    <property type="evidence" value="ECO:0007669"/>
    <property type="project" value="InterPro"/>
</dbReference>
<organism evidence="11 12">
    <name type="scientific">Cottoperca gobio</name>
    <name type="common">Frogmouth</name>
    <name type="synonym">Aphritis gobio</name>
    <dbReference type="NCBI Taxonomy" id="56716"/>
    <lineage>
        <taxon>Eukaryota</taxon>
        <taxon>Metazoa</taxon>
        <taxon>Chordata</taxon>
        <taxon>Craniata</taxon>
        <taxon>Vertebrata</taxon>
        <taxon>Euteleostomi</taxon>
        <taxon>Actinopterygii</taxon>
        <taxon>Neopterygii</taxon>
        <taxon>Teleostei</taxon>
        <taxon>Neoteleostei</taxon>
        <taxon>Acanthomorphata</taxon>
        <taxon>Eupercaria</taxon>
        <taxon>Perciformes</taxon>
        <taxon>Notothenioidei</taxon>
        <taxon>Bovichtidae</taxon>
        <taxon>Cottoperca</taxon>
    </lineage>
</organism>
<dbReference type="AlphaFoldDB" id="A0A6J2RDR7"/>
<evidence type="ECO:0000313" key="12">
    <source>
        <dbReference type="RefSeq" id="XP_029307465.1"/>
    </source>
</evidence>
<keyword evidence="4" id="KW-0597">Phosphoprotein</keyword>
<evidence type="ECO:0000256" key="2">
    <source>
        <dbReference type="ARBA" id="ARBA00006959"/>
    </source>
</evidence>
<evidence type="ECO:0000256" key="1">
    <source>
        <dbReference type="ARBA" id="ARBA00004245"/>
    </source>
</evidence>
<keyword evidence="11" id="KW-1185">Reference proteome</keyword>
<dbReference type="InParanoid" id="A0A6J2RDR7"/>
<dbReference type="KEGG" id="cgob:115021284"/>
<dbReference type="CTD" id="550548"/>
<proteinExistence type="inferred from homology"/>
<dbReference type="PIRSF" id="PIRSF002285">
    <property type="entry name" value="Stathmin"/>
    <property type="match status" value="1"/>
</dbReference>
<dbReference type="Pfam" id="PF00836">
    <property type="entry name" value="Stathmin"/>
    <property type="match status" value="1"/>
</dbReference>
<accession>A0A6J2RDR7</accession>
<evidence type="ECO:0000256" key="10">
    <source>
        <dbReference type="SAM" id="MobiDB-lite"/>
    </source>
</evidence>
<feature type="region of interest" description="Disordered" evidence="10">
    <location>
        <begin position="25"/>
        <end position="44"/>
    </location>
</feature>
<dbReference type="OrthoDB" id="5986631at2759"/>
<keyword evidence="5" id="KW-0493">Microtubule</keyword>
<dbReference type="GO" id="GO:0005737">
    <property type="term" value="C:cytoplasm"/>
    <property type="evidence" value="ECO:0007669"/>
    <property type="project" value="TreeGrafter"/>
</dbReference>
<dbReference type="Proteomes" id="UP000504630">
    <property type="component" value="Chromosome 16"/>
</dbReference>
<dbReference type="Gene3D" id="6.10.280.30">
    <property type="match status" value="1"/>
</dbReference>
<evidence type="ECO:0000256" key="3">
    <source>
        <dbReference type="ARBA" id="ARBA00022490"/>
    </source>
</evidence>
<feature type="coiled-coil region" evidence="9">
    <location>
        <begin position="117"/>
        <end position="144"/>
    </location>
</feature>
<evidence type="ECO:0000256" key="8">
    <source>
        <dbReference type="RuleBase" id="RU004388"/>
    </source>
</evidence>
<keyword evidence="6 9" id="KW-0175">Coiled coil</keyword>
<dbReference type="GeneID" id="115021284"/>
<dbReference type="InterPro" id="IPR000956">
    <property type="entry name" value="Stathmin_fam"/>
</dbReference>
<dbReference type="GO" id="GO:0007019">
    <property type="term" value="P:microtubule depolymerization"/>
    <property type="evidence" value="ECO:0007669"/>
    <property type="project" value="TreeGrafter"/>
</dbReference>
<evidence type="ECO:0000256" key="9">
    <source>
        <dbReference type="SAM" id="Coils"/>
    </source>
</evidence>
<dbReference type="GO" id="GO:0043005">
    <property type="term" value="C:neuron projection"/>
    <property type="evidence" value="ECO:0007669"/>
    <property type="project" value="TreeGrafter"/>
</dbReference>
<comment type="similarity">
    <text evidence="2 8">Belongs to the stathmin family.</text>
</comment>
<dbReference type="PANTHER" id="PTHR10104">
    <property type="entry name" value="STATHMIN"/>
    <property type="match status" value="1"/>
</dbReference>
<evidence type="ECO:0000313" key="11">
    <source>
        <dbReference type="Proteomes" id="UP000504630"/>
    </source>
</evidence>
<dbReference type="SUPFAM" id="SSF101494">
    <property type="entry name" value="Stathmin"/>
    <property type="match status" value="1"/>
</dbReference>
<evidence type="ECO:0000256" key="5">
    <source>
        <dbReference type="ARBA" id="ARBA00022701"/>
    </source>
</evidence>
<sequence>MESFGDIQVKELSKRASGQAFEVILSPSTPDGKSEFPLSPVKKKETSLDEIKRKLEAAEDRRKSHEADVLKHLSEKREHEKEVIQKAIEEDCNFSKMAQQKLDQKMEANKENRTARMAALNEKFKEKDKKLEEVRKNKEAIKEVEN</sequence>
<reference evidence="12" key="1">
    <citation type="submission" date="2025-08" db="UniProtKB">
        <authorList>
            <consortium name="RefSeq"/>
        </authorList>
    </citation>
    <scope>IDENTIFICATION</scope>
</reference>
<evidence type="ECO:0000256" key="7">
    <source>
        <dbReference type="ARBA" id="ARBA00023212"/>
    </source>
</evidence>
<dbReference type="PRINTS" id="PR00345">
    <property type="entry name" value="STATHMIN"/>
</dbReference>
<protein>
    <recommendedName>
        <fullName evidence="8">Stathmin</fullName>
    </recommendedName>
</protein>
<gene>
    <name evidence="12" type="primary">stmn1b</name>
</gene>
<dbReference type="RefSeq" id="XP_029307465.1">
    <property type="nucleotide sequence ID" value="XM_029451605.1"/>
</dbReference>
<keyword evidence="7" id="KW-0206">Cytoskeleton</keyword>
<dbReference type="GO" id="GO:0031175">
    <property type="term" value="P:neuron projection development"/>
    <property type="evidence" value="ECO:0007669"/>
    <property type="project" value="TreeGrafter"/>
</dbReference>
<evidence type="ECO:0000256" key="4">
    <source>
        <dbReference type="ARBA" id="ARBA00022553"/>
    </source>
</evidence>
<dbReference type="PROSITE" id="PS51663">
    <property type="entry name" value="STATHMIN_3"/>
    <property type="match status" value="1"/>
</dbReference>